<dbReference type="GO" id="GO:0043165">
    <property type="term" value="P:Gram-negative-bacterium-type cell outer membrane assembly"/>
    <property type="evidence" value="ECO:0007669"/>
    <property type="project" value="UniProtKB-UniRule"/>
</dbReference>
<dbReference type="AlphaFoldDB" id="A0A1I1DUN7"/>
<comment type="caution">
    <text evidence="1">Lacks conserved residue(s) required for the propagation of feature annotation.</text>
</comment>
<keyword evidence="4" id="KW-1185">Reference proteome</keyword>
<gene>
    <name evidence="1" type="primary">lptD</name>
    <name evidence="3" type="ORF">SAMN04488094_101494</name>
</gene>
<dbReference type="PANTHER" id="PTHR30189">
    <property type="entry name" value="LPS-ASSEMBLY PROTEIN"/>
    <property type="match status" value="1"/>
</dbReference>
<accession>A0A1I1DUN7</accession>
<comment type="function">
    <text evidence="1">Involved in the assembly of lipopolysaccharide (LPS) at the surface of the outer membrane.</text>
</comment>
<dbReference type="GO" id="GO:0015920">
    <property type="term" value="P:lipopolysaccharide transport"/>
    <property type="evidence" value="ECO:0007669"/>
    <property type="project" value="InterPro"/>
</dbReference>
<evidence type="ECO:0000313" key="4">
    <source>
        <dbReference type="Proteomes" id="UP000198728"/>
    </source>
</evidence>
<dbReference type="RefSeq" id="WP_093359066.1">
    <property type="nucleotide sequence ID" value="NZ_FOLG01000001.1"/>
</dbReference>
<evidence type="ECO:0000259" key="2">
    <source>
        <dbReference type="Pfam" id="PF04453"/>
    </source>
</evidence>
<feature type="domain" description="LptD C-terminal" evidence="2">
    <location>
        <begin position="304"/>
        <end position="663"/>
    </location>
</feature>
<dbReference type="Proteomes" id="UP000198728">
    <property type="component" value="Unassembled WGS sequence"/>
</dbReference>
<comment type="subcellular location">
    <subcellularLocation>
        <location evidence="1">Cell outer membrane</location>
    </subcellularLocation>
</comment>
<dbReference type="HAMAP" id="MF_01411">
    <property type="entry name" value="LPS_assembly_LptD"/>
    <property type="match status" value="1"/>
</dbReference>
<keyword evidence="1" id="KW-0998">Cell outer membrane</keyword>
<sequence length="740" mass="83521">MRRPPFRMALARIRHFLRSSVSAFRYDAPGAACSGAGLVAGALVAFCATSAAAQATPPATLVADKVEITADGSLVATGSVEALYEDARLKAERIVYNPDADRLEIDGPIVLTQGDNTIVLADSAALSPDLQDGLLRSARVVMDQQLQLAAAEIDRVDGRYTQLYKTVASSCEVCAARPVPLWQIRARRVVHDDVEKQLYFDHAIFEVAGVPVMYLPRLRLPDPTVERATGFLTPFLRTTDELGFGIKAPYFVTLGQNRDVTFTPYWSSNRTRTLELRYREAFRNGEIEFNGAVSRDDIRPEGPRAYLFGEGAFELPYGFDLDFGLETASDDTYLIDYDYSDVDRLDSFVSLSRTRRDRTFLAETHVYRSLRSTDDRETQPYLVGDASWAHRFDAPWIGGTADYFLAYHGHRRRSDLDIEGRDVSRLAGELGWRRNWIGPAGLLFNASARGVLDHTQVRDDNRYDDEITRFTPFGIAEVRWPWQKQAARASHVIEPVVQVVWSPDTDETLPQDESTQLEFDEGNLFGLSRFPSGDVLERGLRANVGVAWTRYDPSGWNLQTTVGRVYREQDLGQFAGYDSLDGRWSDWLASVELDIPGRLTVVNRTLFNDEFDLTKNETRLGWNSDPLEFSTTYVWLEPSLVEDRDVTTHEFGFAGDWDIDQRWRSTLDMRYDIELNRAASARLGLEYRTECATFDFGVRRRFTSTEQLNPTTDFTFEVQLAGFGTAEGGRPRPSRVGCRG</sequence>
<dbReference type="InterPro" id="IPR020889">
    <property type="entry name" value="LipoPS_assembly_LptD"/>
</dbReference>
<evidence type="ECO:0000313" key="3">
    <source>
        <dbReference type="EMBL" id="SFB78769.1"/>
    </source>
</evidence>
<comment type="similarity">
    <text evidence="1">Belongs to the LptD family.</text>
</comment>
<dbReference type="Pfam" id="PF04453">
    <property type="entry name" value="LptD"/>
    <property type="match status" value="1"/>
</dbReference>
<keyword evidence="1" id="KW-0732">Signal</keyword>
<reference evidence="3 4" key="1">
    <citation type="submission" date="2016-10" db="EMBL/GenBank/DDBJ databases">
        <authorList>
            <person name="de Groot N.N."/>
        </authorList>
    </citation>
    <scope>NUCLEOTIDE SEQUENCE [LARGE SCALE GENOMIC DNA]</scope>
    <source>
        <strain evidence="3 4">DSM 19548</strain>
    </source>
</reference>
<dbReference type="InterPro" id="IPR050218">
    <property type="entry name" value="LptD"/>
</dbReference>
<dbReference type="OrthoDB" id="9760225at2"/>
<comment type="subunit">
    <text evidence="1">Component of the lipopolysaccharide transport and assembly complex.</text>
</comment>
<protein>
    <recommendedName>
        <fullName evidence="1">LPS-assembly protein LptD</fullName>
    </recommendedName>
</protein>
<evidence type="ECO:0000256" key="1">
    <source>
        <dbReference type="HAMAP-Rule" id="MF_01411"/>
    </source>
</evidence>
<dbReference type="GO" id="GO:1990351">
    <property type="term" value="C:transporter complex"/>
    <property type="evidence" value="ECO:0007669"/>
    <property type="project" value="TreeGrafter"/>
</dbReference>
<dbReference type="STRING" id="441112.SAMN04488094_101494"/>
<proteinExistence type="inferred from homology"/>
<dbReference type="EMBL" id="FOLG01000001">
    <property type="protein sequence ID" value="SFB78769.1"/>
    <property type="molecule type" value="Genomic_DNA"/>
</dbReference>
<dbReference type="PANTHER" id="PTHR30189:SF1">
    <property type="entry name" value="LPS-ASSEMBLY PROTEIN LPTD"/>
    <property type="match status" value="1"/>
</dbReference>
<dbReference type="InterPro" id="IPR007543">
    <property type="entry name" value="LptD_C"/>
</dbReference>
<dbReference type="GO" id="GO:0009279">
    <property type="term" value="C:cell outer membrane"/>
    <property type="evidence" value="ECO:0007669"/>
    <property type="project" value="UniProtKB-SubCell"/>
</dbReference>
<keyword evidence="1" id="KW-0472">Membrane</keyword>
<organism evidence="3 4">
    <name type="scientific">Tropicimonas isoalkanivorans</name>
    <dbReference type="NCBI Taxonomy" id="441112"/>
    <lineage>
        <taxon>Bacteria</taxon>
        <taxon>Pseudomonadati</taxon>
        <taxon>Pseudomonadota</taxon>
        <taxon>Alphaproteobacteria</taxon>
        <taxon>Rhodobacterales</taxon>
        <taxon>Roseobacteraceae</taxon>
        <taxon>Tropicimonas</taxon>
    </lineage>
</organism>
<name>A0A1I1DUN7_9RHOB</name>